<dbReference type="InterPro" id="IPR012001">
    <property type="entry name" value="Thiamin_PyroP_enz_TPP-bd_dom"/>
</dbReference>
<evidence type="ECO:0000256" key="4">
    <source>
        <dbReference type="ARBA" id="ARBA00022723"/>
    </source>
</evidence>
<dbReference type="RefSeq" id="WP_184265634.1">
    <property type="nucleotide sequence ID" value="NZ_JACIIX010000018.1"/>
</dbReference>
<dbReference type="GO" id="GO:0005829">
    <property type="term" value="C:cytosol"/>
    <property type="evidence" value="ECO:0007669"/>
    <property type="project" value="TreeGrafter"/>
</dbReference>
<evidence type="ECO:0000256" key="1">
    <source>
        <dbReference type="ARBA" id="ARBA00001920"/>
    </source>
</evidence>
<dbReference type="GO" id="GO:0000287">
    <property type="term" value="F:magnesium ion binding"/>
    <property type="evidence" value="ECO:0007669"/>
    <property type="project" value="InterPro"/>
</dbReference>
<keyword evidence="15" id="KW-1185">Reference proteome</keyword>
<dbReference type="InterPro" id="IPR012110">
    <property type="entry name" value="PDC/IPDC-like"/>
</dbReference>
<evidence type="ECO:0000313" key="14">
    <source>
        <dbReference type="EMBL" id="MBB6212162.1"/>
    </source>
</evidence>
<dbReference type="InterPro" id="IPR017765">
    <property type="entry name" value="IPDC"/>
</dbReference>
<evidence type="ECO:0000256" key="2">
    <source>
        <dbReference type="ARBA" id="ARBA00001964"/>
    </source>
</evidence>
<feature type="domain" description="Thiamine pyrophosphate enzyme TPP-binding" evidence="12">
    <location>
        <begin position="383"/>
        <end position="521"/>
    </location>
</feature>
<protein>
    <submittedName>
        <fullName evidence="14">Indolepyruvate decarboxylase</fullName>
        <ecNumber evidence="14">4.1.1.74</ecNumber>
    </submittedName>
</protein>
<dbReference type="Pfam" id="PF02776">
    <property type="entry name" value="TPP_enzyme_N"/>
    <property type="match status" value="1"/>
</dbReference>
<dbReference type="Gene3D" id="3.40.50.970">
    <property type="match status" value="2"/>
</dbReference>
<dbReference type="GO" id="GO:0009851">
    <property type="term" value="P:auxin biosynthetic process"/>
    <property type="evidence" value="ECO:0007669"/>
    <property type="project" value="InterPro"/>
</dbReference>
<gene>
    <name evidence="14" type="ORF">FHS48_003611</name>
</gene>
<evidence type="ECO:0000256" key="6">
    <source>
        <dbReference type="ARBA" id="ARBA00022842"/>
    </source>
</evidence>
<evidence type="ECO:0000256" key="3">
    <source>
        <dbReference type="ARBA" id="ARBA00007812"/>
    </source>
</evidence>
<comment type="cofactor">
    <cofactor evidence="2">
        <name>thiamine diphosphate</name>
        <dbReference type="ChEBI" id="CHEBI:58937"/>
    </cofactor>
</comment>
<keyword evidence="5" id="KW-0210">Decarboxylase</keyword>
<comment type="cofactor">
    <cofactor evidence="1">
        <name>a metal cation</name>
        <dbReference type="ChEBI" id="CHEBI:25213"/>
    </cofactor>
</comment>
<evidence type="ECO:0000256" key="5">
    <source>
        <dbReference type="ARBA" id="ARBA00022793"/>
    </source>
</evidence>
<dbReference type="PANTHER" id="PTHR43452:SF30">
    <property type="entry name" value="PYRUVATE DECARBOXYLASE ISOZYME 1-RELATED"/>
    <property type="match status" value="1"/>
</dbReference>
<dbReference type="InterPro" id="IPR012000">
    <property type="entry name" value="Thiamin_PyroP_enz_cen_dom"/>
</dbReference>
<comment type="cofactor">
    <cofactor evidence="9">
        <name>Mg(2+)</name>
        <dbReference type="ChEBI" id="CHEBI:18420"/>
    </cofactor>
    <text evidence="9">Binds 1 Mg(2+) per subunit.</text>
</comment>
<dbReference type="GO" id="GO:0030976">
    <property type="term" value="F:thiamine pyrophosphate binding"/>
    <property type="evidence" value="ECO:0007669"/>
    <property type="project" value="InterPro"/>
</dbReference>
<keyword evidence="8 14" id="KW-0456">Lyase</keyword>
<keyword evidence="7 10" id="KW-0786">Thiamine pyrophosphate</keyword>
<evidence type="ECO:0000259" key="12">
    <source>
        <dbReference type="Pfam" id="PF02775"/>
    </source>
</evidence>
<dbReference type="GO" id="GO:0004737">
    <property type="term" value="F:pyruvate decarboxylase activity"/>
    <property type="evidence" value="ECO:0007669"/>
    <property type="project" value="TreeGrafter"/>
</dbReference>
<evidence type="ECO:0000259" key="13">
    <source>
        <dbReference type="Pfam" id="PF02776"/>
    </source>
</evidence>
<accession>A0A7X0DQD6</accession>
<keyword evidence="6 9" id="KW-0460">Magnesium</keyword>
<keyword evidence="4 9" id="KW-0479">Metal-binding</keyword>
<feature type="binding site" evidence="9">
    <location>
        <position position="458"/>
    </location>
    <ligand>
        <name>Mg(2+)</name>
        <dbReference type="ChEBI" id="CHEBI:18420"/>
    </ligand>
</feature>
<organism evidence="14 15">
    <name type="scientific">Novispirillum itersonii</name>
    <name type="common">Aquaspirillum itersonii</name>
    <dbReference type="NCBI Taxonomy" id="189"/>
    <lineage>
        <taxon>Bacteria</taxon>
        <taxon>Pseudomonadati</taxon>
        <taxon>Pseudomonadota</taxon>
        <taxon>Alphaproteobacteria</taxon>
        <taxon>Rhodospirillales</taxon>
        <taxon>Novispirillaceae</taxon>
        <taxon>Novispirillum</taxon>
    </lineage>
</organism>
<dbReference type="GO" id="GO:0047434">
    <property type="term" value="F:indolepyruvate decarboxylase activity"/>
    <property type="evidence" value="ECO:0007669"/>
    <property type="project" value="UniProtKB-EC"/>
</dbReference>
<evidence type="ECO:0000256" key="9">
    <source>
        <dbReference type="PIRSR" id="PIRSR036565-2"/>
    </source>
</evidence>
<dbReference type="InterPro" id="IPR029035">
    <property type="entry name" value="DHS-like_NAD/FAD-binding_dom"/>
</dbReference>
<comment type="similarity">
    <text evidence="3 10">Belongs to the TPP enzyme family.</text>
</comment>
<comment type="caution">
    <text evidence="14">The sequence shown here is derived from an EMBL/GenBank/DDBJ whole genome shotgun (WGS) entry which is preliminary data.</text>
</comment>
<evidence type="ECO:0000259" key="11">
    <source>
        <dbReference type="Pfam" id="PF00205"/>
    </source>
</evidence>
<dbReference type="InterPro" id="IPR011766">
    <property type="entry name" value="TPP_enzyme_TPP-bd"/>
</dbReference>
<dbReference type="Pfam" id="PF00205">
    <property type="entry name" value="TPP_enzyme_M"/>
    <property type="match status" value="1"/>
</dbReference>
<sequence>MNTQATLGEVLLHGLRAYGATEVFGIPGDFALPFFRVMEESEILPLHTLSHEPGVGFAADAAGRINRGLGVAAVTYGAGALNLINTVACAYAERSPLVVISGAPSRSEQIDGLVLHHQTRTLDSQYRMFEEITCAQTRLDDVNRAPQEIARVLRACRDHALPVYIELPRDMVTAPCAPVPFLSPAQADPSAVAECAEEILTRLRQAKRPVVMVDAEVRRYDCEAAVAALVRRLGLPVVTTFMGRGVLGGHGLPALDTYLGAASRPEVRDQVEDADFLLMFGVIPSDTNFAEPRERLGLRSACHVLGRDVRIGHHHYHAIPLPDLLSALLSRLEEQTDQPVRQGGATYARGLSADDRDVTPSDVACALNDLFAEHGPMPMASDIGDCMFTAMEIDHGALVGPGFYATMGFGVPAGLGVQAASGQRPIILVGDGAFQMTGWELGNCRHNGWNPIVIVLNNRSWEMLRAFQPASRFNNLSDWHFADLSPALGGRGQRVRTRAELKAALDQAVRSPEEGRFDLIEVMIDPGCRSATLTRFVEGISQARAKAAAAMAAE</sequence>
<dbReference type="InterPro" id="IPR029061">
    <property type="entry name" value="THDP-binding"/>
</dbReference>
<dbReference type="SUPFAM" id="SSF52467">
    <property type="entry name" value="DHS-like NAD/FAD-binding domain"/>
    <property type="match status" value="1"/>
</dbReference>
<feature type="binding site" evidence="9">
    <location>
        <position position="431"/>
    </location>
    <ligand>
        <name>Mg(2+)</name>
        <dbReference type="ChEBI" id="CHEBI:18420"/>
    </ligand>
</feature>
<dbReference type="SUPFAM" id="SSF52518">
    <property type="entry name" value="Thiamin diphosphate-binding fold (THDP-binding)"/>
    <property type="match status" value="2"/>
</dbReference>
<proteinExistence type="inferred from homology"/>
<dbReference type="PANTHER" id="PTHR43452">
    <property type="entry name" value="PYRUVATE DECARBOXYLASE"/>
    <property type="match status" value="1"/>
</dbReference>
<dbReference type="InterPro" id="IPR047213">
    <property type="entry name" value="TPP_PYR_PDC_IPDC-like"/>
</dbReference>
<reference evidence="14 15" key="1">
    <citation type="submission" date="2020-08" db="EMBL/GenBank/DDBJ databases">
        <title>Genomic Encyclopedia of Type Strains, Phase IV (KMG-IV): sequencing the most valuable type-strain genomes for metagenomic binning, comparative biology and taxonomic classification.</title>
        <authorList>
            <person name="Goeker M."/>
        </authorList>
    </citation>
    <scope>NUCLEOTIDE SEQUENCE [LARGE SCALE GENOMIC DNA]</scope>
    <source>
        <strain evidence="14 15">DSM 11590</strain>
    </source>
</reference>
<evidence type="ECO:0000313" key="15">
    <source>
        <dbReference type="Proteomes" id="UP000544872"/>
    </source>
</evidence>
<evidence type="ECO:0000256" key="7">
    <source>
        <dbReference type="ARBA" id="ARBA00023052"/>
    </source>
</evidence>
<dbReference type="EC" id="4.1.1.74" evidence="14"/>
<name>A0A7X0DQD6_NOVIT</name>
<dbReference type="CDD" id="cd07038">
    <property type="entry name" value="TPP_PYR_PDC_IPDC_like"/>
    <property type="match status" value="1"/>
</dbReference>
<dbReference type="Pfam" id="PF02775">
    <property type="entry name" value="TPP_enzyme_C"/>
    <property type="match status" value="1"/>
</dbReference>
<dbReference type="PIRSF" id="PIRSF036565">
    <property type="entry name" value="Pyruvt_ip_decrb"/>
    <property type="match status" value="1"/>
</dbReference>
<dbReference type="Gene3D" id="3.40.50.1220">
    <property type="entry name" value="TPP-binding domain"/>
    <property type="match status" value="1"/>
</dbReference>
<evidence type="ECO:0000256" key="10">
    <source>
        <dbReference type="RuleBase" id="RU362132"/>
    </source>
</evidence>
<keyword evidence="14" id="KW-0670">Pyruvate</keyword>
<feature type="domain" description="Thiamine pyrophosphate enzyme N-terminal TPP-binding" evidence="13">
    <location>
        <begin position="6"/>
        <end position="117"/>
    </location>
</feature>
<dbReference type="GO" id="GO:0000949">
    <property type="term" value="P:aromatic amino acid family catabolic process to alcohol via Ehrlich pathway"/>
    <property type="evidence" value="ECO:0007669"/>
    <property type="project" value="TreeGrafter"/>
</dbReference>
<evidence type="ECO:0000256" key="8">
    <source>
        <dbReference type="ARBA" id="ARBA00023239"/>
    </source>
</evidence>
<dbReference type="AlphaFoldDB" id="A0A7X0DQD6"/>
<dbReference type="Proteomes" id="UP000544872">
    <property type="component" value="Unassembled WGS sequence"/>
</dbReference>
<dbReference type="NCBIfam" id="TIGR03394">
    <property type="entry name" value="indol_phenyl_DC"/>
    <property type="match status" value="1"/>
</dbReference>
<dbReference type="EMBL" id="JACIIX010000018">
    <property type="protein sequence ID" value="MBB6212162.1"/>
    <property type="molecule type" value="Genomic_DNA"/>
</dbReference>
<feature type="domain" description="Thiamine pyrophosphate enzyme central" evidence="11">
    <location>
        <begin position="197"/>
        <end position="321"/>
    </location>
</feature>